<comment type="caution">
    <text evidence="1">The sequence shown here is derived from an EMBL/GenBank/DDBJ whole genome shotgun (WGS) entry which is preliminary data.</text>
</comment>
<protein>
    <submittedName>
        <fullName evidence="1">Uncharacterized protein</fullName>
    </submittedName>
</protein>
<dbReference type="EMBL" id="JANRMS010000063">
    <property type="protein sequence ID" value="KAJ3547916.1"/>
    <property type="molecule type" value="Genomic_DNA"/>
</dbReference>
<name>A0ACC1SWU9_9HYPO</name>
<reference evidence="1" key="1">
    <citation type="submission" date="2022-08" db="EMBL/GenBank/DDBJ databases">
        <title>Genome Sequence of Fusarium decemcellulare.</title>
        <authorList>
            <person name="Buettner E."/>
        </authorList>
    </citation>
    <scope>NUCLEOTIDE SEQUENCE</scope>
    <source>
        <strain evidence="1">Babe19</strain>
    </source>
</reference>
<keyword evidence="2" id="KW-1185">Reference proteome</keyword>
<proteinExistence type="predicted"/>
<gene>
    <name evidence="1" type="ORF">NM208_g1264</name>
</gene>
<evidence type="ECO:0000313" key="2">
    <source>
        <dbReference type="Proteomes" id="UP001148629"/>
    </source>
</evidence>
<organism evidence="1 2">
    <name type="scientific">Fusarium decemcellulare</name>
    <dbReference type="NCBI Taxonomy" id="57161"/>
    <lineage>
        <taxon>Eukaryota</taxon>
        <taxon>Fungi</taxon>
        <taxon>Dikarya</taxon>
        <taxon>Ascomycota</taxon>
        <taxon>Pezizomycotina</taxon>
        <taxon>Sordariomycetes</taxon>
        <taxon>Hypocreomycetidae</taxon>
        <taxon>Hypocreales</taxon>
        <taxon>Nectriaceae</taxon>
        <taxon>Fusarium</taxon>
        <taxon>Fusarium decemcellulare species complex</taxon>
    </lineage>
</organism>
<accession>A0ACC1SWU9</accession>
<evidence type="ECO:0000313" key="1">
    <source>
        <dbReference type="EMBL" id="KAJ3547916.1"/>
    </source>
</evidence>
<sequence>MDPTFYRTAQDAIVAPREQLAYVVALDPTRKTPDALLVIDLDPESKFYGQLVGRVESPVLGDEFHHFGWNACSSAFQHEGHCMEGLQRRYLIVPGLRTSNIHVFDVGPDPRAPKLIKTVAGKELSDKAGYSRPHTVHCGPEGIFMTCLGGPHDDGDARGGIALLDHNTFDVLRAWETDHGPQHFHYDAWWHLNRNYLISSEWGSPSMVENGLVIEKLLANEYGHSLHFWDMLHGKHHQRIDLGLEQQMVLEVRPSHNPDATWGFVSVAISTKDLSGSIFRWYLDPDSNDSEPNWKAEKVITIPAEPVSDPSILPPILRPFGAVPPLITDCDLSVDDKYLYVSCWATGELKQFDVTNRARPVETGSIRLGGVANHTPHPSEPGVPCPGGPQMMEVSRDGRHLYFTSSLYSSWDDQFYPQGVGNWMAKVNIDVENGGMSIDESFFPHGEQFKDLRLHQIRLQGGDASTDSYCYWSNL</sequence>
<dbReference type="Proteomes" id="UP001148629">
    <property type="component" value="Unassembled WGS sequence"/>
</dbReference>